<dbReference type="Pfam" id="PF00528">
    <property type="entry name" value="BPD_transp_1"/>
    <property type="match status" value="1"/>
</dbReference>
<protein>
    <submittedName>
        <fullName evidence="9">Sugar ABC transporter permease</fullName>
    </submittedName>
</protein>
<name>A0A8J6PI55_9FIRM</name>
<evidence type="ECO:0000313" key="9">
    <source>
        <dbReference type="EMBL" id="MBC8610520.1"/>
    </source>
</evidence>
<keyword evidence="2 7" id="KW-0813">Transport</keyword>
<evidence type="ECO:0000259" key="8">
    <source>
        <dbReference type="PROSITE" id="PS50928"/>
    </source>
</evidence>
<evidence type="ECO:0000256" key="6">
    <source>
        <dbReference type="ARBA" id="ARBA00023136"/>
    </source>
</evidence>
<evidence type="ECO:0000256" key="2">
    <source>
        <dbReference type="ARBA" id="ARBA00022448"/>
    </source>
</evidence>
<feature type="transmembrane region" description="Helical" evidence="7">
    <location>
        <begin position="212"/>
        <end position="236"/>
    </location>
</feature>
<dbReference type="Proteomes" id="UP000632659">
    <property type="component" value="Unassembled WGS sequence"/>
</dbReference>
<comment type="subcellular location">
    <subcellularLocation>
        <location evidence="1 7">Cell membrane</location>
        <topology evidence="1 7">Multi-pass membrane protein</topology>
    </subcellularLocation>
</comment>
<dbReference type="InterPro" id="IPR000515">
    <property type="entry name" value="MetI-like"/>
</dbReference>
<dbReference type="RefSeq" id="WP_154825462.1">
    <property type="nucleotide sequence ID" value="NZ_JACRTL010000002.1"/>
</dbReference>
<accession>A0A8J6PI55</accession>
<comment type="similarity">
    <text evidence="7">Belongs to the binding-protein-dependent transport system permease family.</text>
</comment>
<evidence type="ECO:0000256" key="7">
    <source>
        <dbReference type="RuleBase" id="RU363032"/>
    </source>
</evidence>
<evidence type="ECO:0000256" key="1">
    <source>
        <dbReference type="ARBA" id="ARBA00004651"/>
    </source>
</evidence>
<feature type="domain" description="ABC transmembrane type-1" evidence="8">
    <location>
        <begin position="78"/>
        <end position="292"/>
    </location>
</feature>
<evidence type="ECO:0000256" key="3">
    <source>
        <dbReference type="ARBA" id="ARBA00022475"/>
    </source>
</evidence>
<reference evidence="9" key="1">
    <citation type="submission" date="2020-08" db="EMBL/GenBank/DDBJ databases">
        <title>Genome public.</title>
        <authorList>
            <person name="Liu C."/>
            <person name="Sun Q."/>
        </authorList>
    </citation>
    <scope>NUCLEOTIDE SEQUENCE</scope>
    <source>
        <strain evidence="9">NSJ-15</strain>
    </source>
</reference>
<evidence type="ECO:0000313" key="10">
    <source>
        <dbReference type="Proteomes" id="UP000632659"/>
    </source>
</evidence>
<organism evidence="9 10">
    <name type="scientific">Massiliimalia timonensis</name>
    <dbReference type="NCBI Taxonomy" id="1987501"/>
    <lineage>
        <taxon>Bacteria</taxon>
        <taxon>Bacillati</taxon>
        <taxon>Bacillota</taxon>
        <taxon>Clostridia</taxon>
        <taxon>Eubacteriales</taxon>
        <taxon>Oscillospiraceae</taxon>
        <taxon>Massiliimalia</taxon>
    </lineage>
</organism>
<keyword evidence="6 7" id="KW-0472">Membrane</keyword>
<evidence type="ECO:0000256" key="4">
    <source>
        <dbReference type="ARBA" id="ARBA00022692"/>
    </source>
</evidence>
<sequence length="303" mass="34333">MSKNKSHKTTALKNKRLGYILLIPASVLIALVSLYPLINGIILGFQDYNLLRPKKRAFAGLDNFIEILTKDSEFYSTLAFSFIYTIFVVIVAYILGLCFAMLLNRDIKGRGIFRMLILIPWVIPSVVATTNWLWLLNDQLGFVNRTLQNLHIIKEPILFLADADLAKITVIFTGAWKSFPFMMIVLLAGLQGISADLYESASIDGAGFFKKFWYITLPSLKSVSMISTILMFLWTFNNFENIYLLTRGGPMNSTYTLPILSYYTAFIRSNIGYASAIATIMLVVLLVVAMLYMKVLSNRDKYE</sequence>
<comment type="caution">
    <text evidence="9">The sequence shown here is derived from an EMBL/GenBank/DDBJ whole genome shotgun (WGS) entry which is preliminary data.</text>
</comment>
<proteinExistence type="inferred from homology"/>
<dbReference type="AlphaFoldDB" id="A0A8J6PI55"/>
<keyword evidence="10" id="KW-1185">Reference proteome</keyword>
<keyword evidence="3" id="KW-1003">Cell membrane</keyword>
<dbReference type="EMBL" id="JACRTL010000002">
    <property type="protein sequence ID" value="MBC8610520.1"/>
    <property type="molecule type" value="Genomic_DNA"/>
</dbReference>
<feature type="transmembrane region" description="Helical" evidence="7">
    <location>
        <begin position="21"/>
        <end position="45"/>
    </location>
</feature>
<dbReference type="SUPFAM" id="SSF161098">
    <property type="entry name" value="MetI-like"/>
    <property type="match status" value="1"/>
</dbReference>
<dbReference type="CDD" id="cd06261">
    <property type="entry name" value="TM_PBP2"/>
    <property type="match status" value="1"/>
</dbReference>
<feature type="transmembrane region" description="Helical" evidence="7">
    <location>
        <begin position="271"/>
        <end position="293"/>
    </location>
</feature>
<dbReference type="InterPro" id="IPR035906">
    <property type="entry name" value="MetI-like_sf"/>
</dbReference>
<dbReference type="GO" id="GO:0055085">
    <property type="term" value="P:transmembrane transport"/>
    <property type="evidence" value="ECO:0007669"/>
    <property type="project" value="InterPro"/>
</dbReference>
<evidence type="ECO:0000256" key="5">
    <source>
        <dbReference type="ARBA" id="ARBA00022989"/>
    </source>
</evidence>
<dbReference type="Gene3D" id="1.10.3720.10">
    <property type="entry name" value="MetI-like"/>
    <property type="match status" value="1"/>
</dbReference>
<feature type="transmembrane region" description="Helical" evidence="7">
    <location>
        <begin position="179"/>
        <end position="200"/>
    </location>
</feature>
<feature type="transmembrane region" description="Helical" evidence="7">
    <location>
        <begin position="115"/>
        <end position="135"/>
    </location>
</feature>
<dbReference type="PANTHER" id="PTHR43005:SF1">
    <property type="entry name" value="SPERMIDINE_PUTRESCINE TRANSPORT SYSTEM PERMEASE PROTEIN"/>
    <property type="match status" value="1"/>
</dbReference>
<keyword evidence="5 7" id="KW-1133">Transmembrane helix</keyword>
<feature type="transmembrane region" description="Helical" evidence="7">
    <location>
        <begin position="78"/>
        <end position="103"/>
    </location>
</feature>
<dbReference type="PANTHER" id="PTHR43005">
    <property type="entry name" value="BLR7065 PROTEIN"/>
    <property type="match status" value="1"/>
</dbReference>
<dbReference type="PROSITE" id="PS50928">
    <property type="entry name" value="ABC_TM1"/>
    <property type="match status" value="1"/>
</dbReference>
<dbReference type="GO" id="GO:0005886">
    <property type="term" value="C:plasma membrane"/>
    <property type="evidence" value="ECO:0007669"/>
    <property type="project" value="UniProtKB-SubCell"/>
</dbReference>
<gene>
    <name evidence="9" type="ORF">H8702_05215</name>
</gene>
<keyword evidence="4 7" id="KW-0812">Transmembrane</keyword>